<dbReference type="InterPro" id="IPR011990">
    <property type="entry name" value="TPR-like_helical_dom_sf"/>
</dbReference>
<evidence type="ECO:0000313" key="2">
    <source>
        <dbReference type="EMBL" id="RVQ69387.1"/>
    </source>
</evidence>
<dbReference type="PROSITE" id="PS51257">
    <property type="entry name" value="PROKAR_LIPOPROTEIN"/>
    <property type="match status" value="1"/>
</dbReference>
<comment type="caution">
    <text evidence="2">The sequence shown here is derived from an EMBL/GenBank/DDBJ whole genome shotgun (WGS) entry which is preliminary data.</text>
</comment>
<dbReference type="AlphaFoldDB" id="A0A437H158"/>
<reference evidence="2 3" key="1">
    <citation type="submission" date="2018-12" db="EMBL/GenBank/DDBJ databases">
        <title>Croceicoccus ponticola sp. nov., a lipolytic bacterium isolated from seawater.</title>
        <authorList>
            <person name="Yoon J.-H."/>
        </authorList>
    </citation>
    <scope>NUCLEOTIDE SEQUENCE [LARGE SCALE GENOMIC DNA]</scope>
    <source>
        <strain evidence="2 3">GM-16</strain>
    </source>
</reference>
<proteinExistence type="predicted"/>
<evidence type="ECO:0000256" key="1">
    <source>
        <dbReference type="PROSITE-ProRule" id="PRU00339"/>
    </source>
</evidence>
<dbReference type="RefSeq" id="WP_127611579.1">
    <property type="nucleotide sequence ID" value="NZ_RXOL01000001.1"/>
</dbReference>
<dbReference type="OrthoDB" id="7190835at2"/>
<accession>A0A437H158</accession>
<organism evidence="2 3">
    <name type="scientific">Croceicoccus ponticola</name>
    <dbReference type="NCBI Taxonomy" id="2217664"/>
    <lineage>
        <taxon>Bacteria</taxon>
        <taxon>Pseudomonadati</taxon>
        <taxon>Pseudomonadota</taxon>
        <taxon>Alphaproteobacteria</taxon>
        <taxon>Sphingomonadales</taxon>
        <taxon>Erythrobacteraceae</taxon>
        <taxon>Croceicoccus</taxon>
    </lineage>
</organism>
<protein>
    <submittedName>
        <fullName evidence="2">Uncharacterized protein</fullName>
    </submittedName>
</protein>
<dbReference type="SMART" id="SM00028">
    <property type="entry name" value="TPR"/>
    <property type="match status" value="1"/>
</dbReference>
<feature type="repeat" description="TPR" evidence="1">
    <location>
        <begin position="76"/>
        <end position="109"/>
    </location>
</feature>
<evidence type="ECO:0000313" key="3">
    <source>
        <dbReference type="Proteomes" id="UP000283003"/>
    </source>
</evidence>
<dbReference type="SUPFAM" id="SSF48452">
    <property type="entry name" value="TPR-like"/>
    <property type="match status" value="1"/>
</dbReference>
<gene>
    <name evidence="2" type="ORF">EKN06_04180</name>
</gene>
<sequence length="245" mass="26429">MRKIATIAGLVLAATSLGGCQSLFGSNTASADLNDVDMSSYFEQRLLEGRLHLNANRPTRAITAFRQGSYDPKYAAEAFNGMAIAYDRIGRPDLAARYFAKAVEADPRDERFARNLARFEEYAVMAMPTLPDAAPVELAVAEIQLPDVRGAVTIQPRPRELSGAVKLDRAAPVQVARVSQGQVAVGAAPTGAVHLADRGNAAAHITVASRQTSQRVAERVRRSAQARKGYPIRFVLRSDKASARP</sequence>
<name>A0A437H158_9SPHN</name>
<dbReference type="EMBL" id="RXOL01000001">
    <property type="protein sequence ID" value="RVQ69387.1"/>
    <property type="molecule type" value="Genomic_DNA"/>
</dbReference>
<keyword evidence="3" id="KW-1185">Reference proteome</keyword>
<dbReference type="Proteomes" id="UP000283003">
    <property type="component" value="Unassembled WGS sequence"/>
</dbReference>
<keyword evidence="1" id="KW-0802">TPR repeat</keyword>
<dbReference type="Gene3D" id="1.25.40.10">
    <property type="entry name" value="Tetratricopeptide repeat domain"/>
    <property type="match status" value="1"/>
</dbReference>
<dbReference type="InterPro" id="IPR019734">
    <property type="entry name" value="TPR_rpt"/>
</dbReference>
<dbReference type="PROSITE" id="PS50005">
    <property type="entry name" value="TPR"/>
    <property type="match status" value="1"/>
</dbReference>